<keyword evidence="2" id="KW-0732">Signal</keyword>
<protein>
    <recommendedName>
        <fullName evidence="5">Thioredoxin domain-containing protein</fullName>
    </recommendedName>
</protein>
<dbReference type="Proteomes" id="UP000283530">
    <property type="component" value="Unassembled WGS sequence"/>
</dbReference>
<dbReference type="AlphaFoldDB" id="A0A3S3QVR7"/>
<sequence>MALKVVIFAAFFLLLSATRFVDSDRNQSSFEWQILTKRNFSSQIRTHPHILLIVTVPWCGESRTLMKEVANQAATKEDKFGHLRLMIVYRNNDKMLADVLGATEGITIFFYHHSVRYKYRGRLRMQNIFTSLDHLRSLKPDELPLKTLSTVKDLNTFLQSTDKAVLLLEFCGWTPRLLRKNKDDEIDSALHVQCASDNDGIHGENLSSGVHQTLLLGVKENQKGLKTEKLTCGVENGLNGVPWLGAFNWENETSPLLEDGDNGTGDEVSCTVEEFQRFESFFLKFTTMAREHFLPPERQRFGLVSNRSLLSFLGVENLDTWSLMLHFMGCPNCSKILSKQEEIKSAMLMHHTLAPELEGNGGDLEFALPGNKPSIILFVDRSSQSSKIKRKSKLALEIFRNLSLSYQPIEEQNSIISEGISNQTLPTIRSISISDQSGLLTRKLSLAHKSVKFRDKMAYMIINEGENNALDNLASGAQRNSAQDILDLLLKQKNLALPMKEGKISILAKEVGFQLLSDDFEVKIVDKVPPREEHDQPEKDLTTKLMNPEIPELPIKSKVENGVDLNSDNLLRTITNAAAGNEKQQEPVDAETSIQYNREGGPYAEENTELFHTQSAQEAKKGELGIVESMGISENDHRSDEKDVGPFTESSEQPLHLDQDSQSSGVPFLKEHIHKDPGSHVEHGFNYTNSNGALDTHVGDSLEPAIVANVVAKETHSIVTSGKVKEHQVQHQTFKGSFFFSDGGYRLLGSLTAGSKVPSVVIIDPGLQQHYVFPEESVFSYSSLVNFVNGFFNGSLPSYQRVQSVPVSPRATPQPPFVNLDFREADSIPRVTLDAFSELVLGFNQCDTGYALSCFNNQHTGPAWKKDVLVLFSNTWCGFCQRMELVVREVYRAFKGYISVLDSDSSIRRSMLMQDNLDDVMLNELPSIFLMDCTLNDCSALLQLMGQREVYPALMLFPAEKKDAIPYQGHLSVSNVIEFIAALGSNSRHLIGNKGILWAGAQKVYRSMGQEASSDPVHEQVPIAKSEFHEVLLNVTAKRADKPHSFKLHTSYDFNGEGQHVDIGSVLIATDKLLNAPPFSNSTILIVKAGQEEGFQGLITNKHIKWDILPELDEEFTSLKKAPLSFGGPVVAPGMPLVSFARRAAEVGYLEVVPSFYYGDQMATFRAIEGIKSGNLSAIDYWFFLGYSSWGWNQLFAEVAEGAWRISNYQMEQLGWPES</sequence>
<dbReference type="Gene3D" id="3.40.1740.10">
    <property type="entry name" value="VC0467-like"/>
    <property type="match status" value="1"/>
</dbReference>
<evidence type="ECO:0000313" key="4">
    <source>
        <dbReference type="Proteomes" id="UP000283530"/>
    </source>
</evidence>
<dbReference type="PANTHER" id="PTHR31984">
    <property type="entry name" value="TRANSPORTER, PUTATIVE (DUF179)-RELATED"/>
    <property type="match status" value="1"/>
</dbReference>
<evidence type="ECO:0008006" key="5">
    <source>
        <dbReference type="Google" id="ProtNLM"/>
    </source>
</evidence>
<dbReference type="Pfam" id="PF02622">
    <property type="entry name" value="DUF179"/>
    <property type="match status" value="1"/>
</dbReference>
<dbReference type="EMBL" id="QPKB01000008">
    <property type="protein sequence ID" value="RWR90437.1"/>
    <property type="molecule type" value="Genomic_DNA"/>
</dbReference>
<gene>
    <name evidence="3" type="ORF">CKAN_01953200</name>
</gene>
<evidence type="ECO:0000256" key="1">
    <source>
        <dbReference type="SAM" id="MobiDB-lite"/>
    </source>
</evidence>
<dbReference type="PANTHER" id="PTHR31984:SF12">
    <property type="entry name" value="THIOREDOXIN DOMAIN-CONTAINING PROTEIN"/>
    <property type="match status" value="1"/>
</dbReference>
<dbReference type="STRING" id="337451.A0A3S3QVR7"/>
<name>A0A3S3QVR7_9MAGN</name>
<feature type="signal peptide" evidence="2">
    <location>
        <begin position="1"/>
        <end position="23"/>
    </location>
</feature>
<evidence type="ECO:0000256" key="2">
    <source>
        <dbReference type="SAM" id="SignalP"/>
    </source>
</evidence>
<dbReference type="InterPro" id="IPR003774">
    <property type="entry name" value="AlgH-like"/>
</dbReference>
<reference evidence="3 4" key="1">
    <citation type="journal article" date="2019" name="Nat. Plants">
        <title>Stout camphor tree genome fills gaps in understanding of flowering plant genome evolution.</title>
        <authorList>
            <person name="Chaw S.M."/>
            <person name="Liu Y.C."/>
            <person name="Wu Y.W."/>
            <person name="Wang H.Y."/>
            <person name="Lin C.I."/>
            <person name="Wu C.S."/>
            <person name="Ke H.M."/>
            <person name="Chang L.Y."/>
            <person name="Hsu C.Y."/>
            <person name="Yang H.T."/>
            <person name="Sudianto E."/>
            <person name="Hsu M.H."/>
            <person name="Wu K.P."/>
            <person name="Wang L.N."/>
            <person name="Leebens-Mack J.H."/>
            <person name="Tsai I.J."/>
        </authorList>
    </citation>
    <scope>NUCLEOTIDE SEQUENCE [LARGE SCALE GENOMIC DNA]</scope>
    <source>
        <strain evidence="4">cv. Chaw 1501</strain>
        <tissue evidence="3">Young leaves</tissue>
    </source>
</reference>
<proteinExistence type="predicted"/>
<organism evidence="3 4">
    <name type="scientific">Cinnamomum micranthum f. kanehirae</name>
    <dbReference type="NCBI Taxonomy" id="337451"/>
    <lineage>
        <taxon>Eukaryota</taxon>
        <taxon>Viridiplantae</taxon>
        <taxon>Streptophyta</taxon>
        <taxon>Embryophyta</taxon>
        <taxon>Tracheophyta</taxon>
        <taxon>Spermatophyta</taxon>
        <taxon>Magnoliopsida</taxon>
        <taxon>Magnoliidae</taxon>
        <taxon>Laurales</taxon>
        <taxon>Lauraceae</taxon>
        <taxon>Cinnamomum</taxon>
    </lineage>
</organism>
<dbReference type="OrthoDB" id="1910803at2759"/>
<feature type="compositionally biased region" description="Basic and acidic residues" evidence="1">
    <location>
        <begin position="634"/>
        <end position="644"/>
    </location>
</feature>
<feature type="chain" id="PRO_5018643670" description="Thioredoxin domain-containing protein" evidence="2">
    <location>
        <begin position="24"/>
        <end position="1219"/>
    </location>
</feature>
<dbReference type="InterPro" id="IPR036249">
    <property type="entry name" value="Thioredoxin-like_sf"/>
</dbReference>
<accession>A0A3S3QVR7</accession>
<dbReference type="SUPFAM" id="SSF52833">
    <property type="entry name" value="Thioredoxin-like"/>
    <property type="match status" value="2"/>
</dbReference>
<feature type="region of interest" description="Disordered" evidence="1">
    <location>
        <begin position="632"/>
        <end position="664"/>
    </location>
</feature>
<keyword evidence="4" id="KW-1185">Reference proteome</keyword>
<dbReference type="SUPFAM" id="SSF143456">
    <property type="entry name" value="VC0467-like"/>
    <property type="match status" value="1"/>
</dbReference>
<evidence type="ECO:0000313" key="3">
    <source>
        <dbReference type="EMBL" id="RWR90437.1"/>
    </source>
</evidence>
<dbReference type="Gene3D" id="3.40.30.10">
    <property type="entry name" value="Glutaredoxin"/>
    <property type="match status" value="3"/>
</dbReference>
<comment type="caution">
    <text evidence="3">The sequence shown here is derived from an EMBL/GenBank/DDBJ whole genome shotgun (WGS) entry which is preliminary data.</text>
</comment>